<evidence type="ECO:0008006" key="3">
    <source>
        <dbReference type="Google" id="ProtNLM"/>
    </source>
</evidence>
<dbReference type="AlphaFoldDB" id="A0AAU9XR22"/>
<gene>
    <name evidence="1" type="ORF">PMEA_00029391</name>
</gene>
<dbReference type="PANTHER" id="PTHR46585:SF1">
    <property type="entry name" value="CHROMO DOMAIN-CONTAINING PROTEIN"/>
    <property type="match status" value="1"/>
</dbReference>
<dbReference type="Proteomes" id="UP001159428">
    <property type="component" value="Unassembled WGS sequence"/>
</dbReference>
<accession>A0AAU9XR22</accession>
<comment type="caution">
    <text evidence="1">The sequence shown here is derived from an EMBL/GenBank/DDBJ whole genome shotgun (WGS) entry which is preliminary data.</text>
</comment>
<name>A0AAU9XR22_9CNID</name>
<proteinExistence type="predicted"/>
<reference evidence="1 2" key="1">
    <citation type="submission" date="2022-05" db="EMBL/GenBank/DDBJ databases">
        <authorList>
            <consortium name="Genoscope - CEA"/>
            <person name="William W."/>
        </authorList>
    </citation>
    <scope>NUCLEOTIDE SEQUENCE [LARGE SCALE GENOMIC DNA]</scope>
</reference>
<organism evidence="1 2">
    <name type="scientific">Pocillopora meandrina</name>
    <dbReference type="NCBI Taxonomy" id="46732"/>
    <lineage>
        <taxon>Eukaryota</taxon>
        <taxon>Metazoa</taxon>
        <taxon>Cnidaria</taxon>
        <taxon>Anthozoa</taxon>
        <taxon>Hexacorallia</taxon>
        <taxon>Scleractinia</taxon>
        <taxon>Astrocoeniina</taxon>
        <taxon>Pocilloporidae</taxon>
        <taxon>Pocillopora</taxon>
    </lineage>
</organism>
<protein>
    <recommendedName>
        <fullName evidence="3">Integrase catalytic domain-containing protein</fullName>
    </recommendedName>
</protein>
<dbReference type="EMBL" id="CALNXJ010000060">
    <property type="protein sequence ID" value="CAH3156139.1"/>
    <property type="molecule type" value="Genomic_DNA"/>
</dbReference>
<dbReference type="PANTHER" id="PTHR46585">
    <property type="entry name" value="INTEGRASE CORE DOMAIN CONTAINING PROTEIN"/>
    <property type="match status" value="1"/>
</dbReference>
<evidence type="ECO:0000313" key="2">
    <source>
        <dbReference type="Proteomes" id="UP001159428"/>
    </source>
</evidence>
<keyword evidence="2" id="KW-1185">Reference proteome</keyword>
<sequence length="140" mass="16319">MVLKTYYDFSNRGSYGGLERLHKATGVPVKKLKGITRKNLIYSLHKPVQRRYTTNPTVANSIDHQWAADLADMKNLSRYNKGIKYLLTVVDVLSKYAWEIFIVDRVLNTYAPSYKIKEYDETPIKGTFYEEELQKVDMDD</sequence>
<evidence type="ECO:0000313" key="1">
    <source>
        <dbReference type="EMBL" id="CAH3156139.1"/>
    </source>
</evidence>